<dbReference type="SUPFAM" id="SSF53901">
    <property type="entry name" value="Thiolase-like"/>
    <property type="match status" value="1"/>
</dbReference>
<feature type="domain" description="Carrier" evidence="9">
    <location>
        <begin position="2466"/>
        <end position="2543"/>
    </location>
</feature>
<dbReference type="SMART" id="SM00827">
    <property type="entry name" value="PKS_AT"/>
    <property type="match status" value="1"/>
</dbReference>
<keyword evidence="6" id="KW-0511">Multifunctional enzyme</keyword>
<dbReference type="InterPro" id="IPR029063">
    <property type="entry name" value="SAM-dependent_MTases_sf"/>
</dbReference>
<sequence length="2555" mass="279468">MSCRFPGDATSPEKLWELVSEGRSAWSEIPKSRFNQEAFFHPQDSNLGTSNVRGGHFLTEDVSLFDASFFNFSAEVAASMDPQYRLQLESTFEAMESAGVTIADMAGTQTSVFAGAFFRDYHDVLMRDPETLPRYFMTGNGAAMVSNRLSHFFDLRGASATIDTGCSTGLTALHLACQSLQTGEAAMSVVGGVNVMINPDMFVSMSNLGLLGPDGRSYTFDHRGKGYGRGEGVATLLIKPLEDALRDGNPIRAVIRTTALNQDGKTPTMTSPSPEAQQELIRTCYLNAGLDPLETAYVEAHGTGTRTGDPIEAGAIGEVLGKGRPADKPLLIGSIKSNIGHLEAASGLAAIIKVALAFEKGYIPPNHDFQVGNPGILFNEWRLRVPVKLEPWPAGLPRRASISNFGYGGTNAHVIMEDPKCYLSRKDTEETSNGSSSSLQRFVFPVSARDETAAKTAICNLKEFLQSKTEGEEVKLDNLAYTLGQKRALFPWRAATQASTVAELIDNLGDSGLPPTLAKDLPRLGFVFNGQGAQWFAMGRELMGAYPVFEQTIREAELQLYSLGCEWSLIDELKRDEASSRVNETQLAMPLSVAIQIALVRLLGSWGVKPTAVTGHSSGEISAAFAAGALSLRAAMATAFFRGSITDKYLVQDKTTSGSMMAVGLGPQSVEPYLDQVTEGKVVIACVNSPSSVTLSGDTTGITELEARLKDEGVFARKLQVPAAYHSHHMARLAAKYQAALEPHVLPSASFDGVLFSSPVTGGWVEKPEELGPAHWVKNMVQPVLFADSFYNMCVGDTNTEEHEADKSKNIDMIVEIGPHGALAGPIRQSLTTVEALKGKGLGYVSCLNRGTDAVQTMQDLVVNLLGKGYPVDLGKVNFPLPTEGLEVVAQLPSYPWNHSTKFWMESRKNRDYRHRKHAPHDLLGTLIPGSNLLSPTWRNMIRPAEIPWVRDHIVDNEIVYPGAGQIAMAIEAVRQLFVDKDVPIVGYTLRDIEIMRALIIPDTIFGAEVHLNLTVPDDRSLSRDWREFHIYTYSGTSGADEAGDWVECCKGLISVVTPTPNGHTSDWRRVYPETKAINFDTKSGAYSRAIEVSDFYDGLYAINIKHGEAFQNLDAIRSGNAQSVTAFHVADTAAIMPSGVQSSHVIHPITLDQLFQAAYTAVSPHVQATMGAAIPRSIKKMFVASDISSQAGHEFHNFAKIHYASAQGFDVSMALANKDERGGAPPVLEIGQMHYQSLGNVAAKDDSDQTKLCLKSNWVHDLSVVKRDTYKKSVKGLMSPRETTLVEDLKRATVYIINDVLEELTEEDIEKLDWHYKIFLDWLQYQQELASTDQIAPMSSKWSQATEGAKQRLWDQVSAASVNGEMLVRIGNNLLGILRKEVTPLELMMEENLLYKYYENALRVERSLEQVQKLVKTFSYAYPRAKVLEIGGGTGACTGPALRAMSDDESGANPHFARYDFTDISSGFFETARKTFAAWEHLMTFNKLNVEDSAEEQGFELGSYDLIIACQVLHATRDMDHTMANVHKLLKPGGKLVMVETTQDAMDVQLVFGTLPGWWLSKEPERKYSPNMPLDMWKGVLSRTGFSGVDIAIRDSEDDRNYAMSVIMSTALPDHPSDYAQQVVLAYAPHVSPPPESWLSGLQRSIEGGTGAHVSMESLDKLNPAGQVVVFVSEIESPVLDGIYGAGFASIQRLLTEAKGVFWITRGATIDCPNPDLALHTGLLRTRRLEDNSKRYIALDLDPQDADAVWSDSSIETISEVFARTFDYATEKNTLDFEYAVRGGDLLVPRISEDSKENNETRADDTTNMEPEMQEFLQPGRELRMGVETPGLLDSLMFKDDPEAGKPLEEDFVEIEAKAFGLNFRDIMVSMGQLQEKIVGFECSGIVTRVGPPSANNAQQQHSFKVGDRVCALTTRGHWANRIRIHYTGVGTIPDHMSFEAAASIPMVFVTAYYSLFEKARLERGDTVLIHAASGGVGQAAIILAKWAGAEVFATVGAPEKRAFVRDTYGIPDDHIFSSRDVSFAADVLATTGGRGVDVLLNSLAGEMLQESWNVMATLGRFVEIGKRDIQTRKRLEMEPFGRAISFMAVDLIQLGNFQGKTMHRVMGECLDLLEAKTIQPIQPVTVYPISEIQRAFRTMQAGKHLGKIVVKPNPGDLVKVLSQRQAVKLNPEASYLLVGGLGGIGRSIAQWLVARGAKNLILVSRSAASQSNSQAFVKELQAAGCNTVIKNCDIADASDLRRVIDECYAEVPAVKGVIQAAMVLNDSVFEHMEYKQWVNATRPKVLGTRNLHDQFGDSLDFFVMLSSATGVLGNTSQANYAAGGTFQDAFARFRTSQGLPAVSIDLGMVKSVGYVAETKGVAERLAKIGYRPLEEDEVLRIIESAVRTPLRQQQAEAGRHSQVITGLAQYESVDDIVWREELRFSGLRRLRGSHANADGEAAGKRKSGDNSFGTVLSKAESMTEAVGHVAGAIVAKLSEMFMYAASDIDTNQGLGKYGVDSLVAVELRNWLVSRMQTEVSIFDILQSSSLMVLAEKAAAASKYVIKAGLVAAV</sequence>
<dbReference type="CDD" id="cd00833">
    <property type="entry name" value="PKS"/>
    <property type="match status" value="1"/>
</dbReference>
<dbReference type="Pfam" id="PF13602">
    <property type="entry name" value="ADH_zinc_N_2"/>
    <property type="match status" value="1"/>
</dbReference>
<feature type="active site" description="Proton donor; for dehydratase activity" evidence="8">
    <location>
        <position position="1153"/>
    </location>
</feature>
<dbReference type="Gene3D" id="1.10.1200.10">
    <property type="entry name" value="ACP-like"/>
    <property type="match status" value="1"/>
</dbReference>
<dbReference type="GO" id="GO:1901336">
    <property type="term" value="P:lactone biosynthetic process"/>
    <property type="evidence" value="ECO:0007669"/>
    <property type="project" value="UniProtKB-ARBA"/>
</dbReference>
<dbReference type="InterPro" id="IPR020806">
    <property type="entry name" value="PKS_PP-bd"/>
</dbReference>
<dbReference type="InterPro" id="IPR016035">
    <property type="entry name" value="Acyl_Trfase/lysoPLipase"/>
</dbReference>
<dbReference type="GO" id="GO:0006633">
    <property type="term" value="P:fatty acid biosynthetic process"/>
    <property type="evidence" value="ECO:0007669"/>
    <property type="project" value="TreeGrafter"/>
</dbReference>
<dbReference type="Gene3D" id="3.10.129.110">
    <property type="entry name" value="Polyketide synthase dehydratase"/>
    <property type="match status" value="1"/>
</dbReference>
<feature type="active site" description="Proton acceptor; for dehydratase activity" evidence="8">
    <location>
        <position position="953"/>
    </location>
</feature>
<dbReference type="SMART" id="SM00823">
    <property type="entry name" value="PKS_PP"/>
    <property type="match status" value="1"/>
</dbReference>
<dbReference type="GO" id="GO:0004312">
    <property type="term" value="F:fatty acid synthase activity"/>
    <property type="evidence" value="ECO:0007669"/>
    <property type="project" value="TreeGrafter"/>
</dbReference>
<feature type="region of interest" description="N-terminal hotdog fold" evidence="8">
    <location>
        <begin position="921"/>
        <end position="1061"/>
    </location>
</feature>
<dbReference type="GeneID" id="39577149"/>
<dbReference type="SUPFAM" id="SSF51735">
    <property type="entry name" value="NAD(P)-binding Rossmann-fold domains"/>
    <property type="match status" value="2"/>
</dbReference>
<dbReference type="GO" id="GO:0031177">
    <property type="term" value="F:phosphopantetheine binding"/>
    <property type="evidence" value="ECO:0007669"/>
    <property type="project" value="InterPro"/>
</dbReference>
<keyword evidence="2" id="KW-0597">Phosphoprotein</keyword>
<dbReference type="Pfam" id="PF14765">
    <property type="entry name" value="PS-DH"/>
    <property type="match status" value="1"/>
</dbReference>
<dbReference type="GO" id="GO:0016491">
    <property type="term" value="F:oxidoreductase activity"/>
    <property type="evidence" value="ECO:0007669"/>
    <property type="project" value="UniProtKB-KW"/>
</dbReference>
<dbReference type="SMART" id="SM00822">
    <property type="entry name" value="PKS_KR"/>
    <property type="match status" value="1"/>
</dbReference>
<evidence type="ECO:0000256" key="1">
    <source>
        <dbReference type="ARBA" id="ARBA00022450"/>
    </source>
</evidence>
<dbReference type="InterPro" id="IPR050091">
    <property type="entry name" value="PKS_NRPS_Biosynth_Enz"/>
</dbReference>
<keyword evidence="4" id="KW-0521">NADP</keyword>
<dbReference type="Gene3D" id="3.40.47.10">
    <property type="match status" value="1"/>
</dbReference>
<dbReference type="InterPro" id="IPR013154">
    <property type="entry name" value="ADH-like_N"/>
</dbReference>
<dbReference type="FunFam" id="3.40.50.720:FF:000209">
    <property type="entry name" value="Polyketide synthase Pks12"/>
    <property type="match status" value="1"/>
</dbReference>
<dbReference type="InterPro" id="IPR016036">
    <property type="entry name" value="Malonyl_transacylase_ACP-bd"/>
</dbReference>
<feature type="domain" description="Ketosynthase family 3 (KS3)" evidence="10">
    <location>
        <begin position="1"/>
        <end position="418"/>
    </location>
</feature>
<dbReference type="InterPro" id="IPR013217">
    <property type="entry name" value="Methyltransf_12"/>
</dbReference>
<dbReference type="RefSeq" id="XP_028468912.1">
    <property type="nucleotide sequence ID" value="XM_028608671.1"/>
</dbReference>
<dbReference type="PROSITE" id="PS52004">
    <property type="entry name" value="KS3_2"/>
    <property type="match status" value="1"/>
</dbReference>
<feature type="region of interest" description="C-terminal hotdog fold" evidence="8">
    <location>
        <begin position="1088"/>
        <end position="1245"/>
    </location>
</feature>
<dbReference type="InterPro" id="IPR009081">
    <property type="entry name" value="PP-bd_ACP"/>
</dbReference>
<evidence type="ECO:0000256" key="8">
    <source>
        <dbReference type="PROSITE-ProRule" id="PRU01363"/>
    </source>
</evidence>
<dbReference type="InterPro" id="IPR036736">
    <property type="entry name" value="ACP-like_sf"/>
</dbReference>
<dbReference type="PANTHER" id="PTHR43775">
    <property type="entry name" value="FATTY ACID SYNTHASE"/>
    <property type="match status" value="1"/>
</dbReference>
<dbReference type="SMART" id="SM00826">
    <property type="entry name" value="PKS_DH"/>
    <property type="match status" value="1"/>
</dbReference>
<dbReference type="SMART" id="SM00825">
    <property type="entry name" value="PKS_KS"/>
    <property type="match status" value="1"/>
</dbReference>
<dbReference type="Gene3D" id="3.90.180.10">
    <property type="entry name" value="Medium-chain alcohol dehydrogenases, catalytic domain"/>
    <property type="match status" value="1"/>
</dbReference>
<dbReference type="Gene3D" id="3.40.50.150">
    <property type="entry name" value="Vaccinia Virus protein VP39"/>
    <property type="match status" value="1"/>
</dbReference>
<keyword evidence="1" id="KW-0596">Phosphopantetheine</keyword>
<dbReference type="CDD" id="cd02440">
    <property type="entry name" value="AdoMet_MTases"/>
    <property type="match status" value="1"/>
</dbReference>
<dbReference type="PROSITE" id="PS00012">
    <property type="entry name" value="PHOSPHOPANTETHEINE"/>
    <property type="match status" value="1"/>
</dbReference>
<evidence type="ECO:0000256" key="3">
    <source>
        <dbReference type="ARBA" id="ARBA00022679"/>
    </source>
</evidence>
<dbReference type="InterPro" id="IPR011032">
    <property type="entry name" value="GroES-like_sf"/>
</dbReference>
<dbReference type="InterPro" id="IPR042104">
    <property type="entry name" value="PKS_dehydratase_sf"/>
</dbReference>
<keyword evidence="5" id="KW-0560">Oxidoreductase</keyword>
<evidence type="ECO:0000259" key="10">
    <source>
        <dbReference type="PROSITE" id="PS52004"/>
    </source>
</evidence>
<evidence type="ECO:0000313" key="13">
    <source>
        <dbReference type="Proteomes" id="UP000272025"/>
    </source>
</evidence>
<dbReference type="PANTHER" id="PTHR43775:SF29">
    <property type="entry name" value="ASPERFURANONE POLYKETIDE SYNTHASE AFOG-RELATED"/>
    <property type="match status" value="1"/>
</dbReference>
<dbReference type="EMBL" id="ML119052">
    <property type="protein sequence ID" value="ROT41106.1"/>
    <property type="molecule type" value="Genomic_DNA"/>
</dbReference>
<evidence type="ECO:0000259" key="9">
    <source>
        <dbReference type="PROSITE" id="PS50075"/>
    </source>
</evidence>
<dbReference type="InterPro" id="IPR020807">
    <property type="entry name" value="PKS_DH"/>
</dbReference>
<dbReference type="Pfam" id="PF23297">
    <property type="entry name" value="ACP_SdgA_C"/>
    <property type="match status" value="1"/>
</dbReference>
<dbReference type="Pfam" id="PF16197">
    <property type="entry name" value="KAsynt_C_assoc"/>
    <property type="match status" value="1"/>
</dbReference>
<dbReference type="InterPro" id="IPR014043">
    <property type="entry name" value="Acyl_transferase_dom"/>
</dbReference>
<dbReference type="InterPro" id="IPR049551">
    <property type="entry name" value="PKS_DH_C"/>
</dbReference>
<dbReference type="InterPro" id="IPR016039">
    <property type="entry name" value="Thiolase-like"/>
</dbReference>
<dbReference type="SUPFAM" id="SSF55048">
    <property type="entry name" value="Probable ACP-binding domain of malonyl-CoA ACP transacylase"/>
    <property type="match status" value="1"/>
</dbReference>
<evidence type="ECO:0000256" key="2">
    <source>
        <dbReference type="ARBA" id="ARBA00022553"/>
    </source>
</evidence>
<dbReference type="InterPro" id="IPR057326">
    <property type="entry name" value="KR_dom"/>
</dbReference>
<dbReference type="InterPro" id="IPR049552">
    <property type="entry name" value="PKS_DH_N"/>
</dbReference>
<dbReference type="Pfam" id="PF00109">
    <property type="entry name" value="ketoacyl-synt"/>
    <property type="match status" value="1"/>
</dbReference>
<dbReference type="SUPFAM" id="SSF52151">
    <property type="entry name" value="FabD/lysophospholipase-like"/>
    <property type="match status" value="1"/>
</dbReference>
<dbReference type="Pfam" id="PF02801">
    <property type="entry name" value="Ketoacyl-synt_C"/>
    <property type="match status" value="1"/>
</dbReference>
<dbReference type="InterPro" id="IPR056501">
    <property type="entry name" value="NAD-bd_HRPKS_sdrA"/>
</dbReference>
<dbReference type="Pfam" id="PF08242">
    <property type="entry name" value="Methyltransf_12"/>
    <property type="match status" value="1"/>
</dbReference>
<dbReference type="Pfam" id="PF21089">
    <property type="entry name" value="PKS_DH_N"/>
    <property type="match status" value="1"/>
</dbReference>
<evidence type="ECO:0000256" key="5">
    <source>
        <dbReference type="ARBA" id="ARBA00023002"/>
    </source>
</evidence>
<reference evidence="12 13" key="1">
    <citation type="journal article" date="2018" name="Mol. Ecol.">
        <title>The obligate alkalophilic soda-lake fungus Sodiomyces alkalinus has shifted to a protein diet.</title>
        <authorList>
            <person name="Grum-Grzhimaylo A.A."/>
            <person name="Falkoski D.L."/>
            <person name="van den Heuvel J."/>
            <person name="Valero-Jimenez C.A."/>
            <person name="Min B."/>
            <person name="Choi I.G."/>
            <person name="Lipzen A."/>
            <person name="Daum C.G."/>
            <person name="Aanen D.K."/>
            <person name="Tsang A."/>
            <person name="Henrissat B."/>
            <person name="Bilanenko E.N."/>
            <person name="de Vries R.P."/>
            <person name="van Kan J.A.L."/>
            <person name="Grigoriev I.V."/>
            <person name="Debets A.J.M."/>
        </authorList>
    </citation>
    <scope>NUCLEOTIDE SEQUENCE [LARGE SCALE GENOMIC DNA]</scope>
    <source>
        <strain evidence="12 13">F11</strain>
    </source>
</reference>
<keyword evidence="7" id="KW-0012">Acyltransferase</keyword>
<dbReference type="Gene3D" id="3.40.366.10">
    <property type="entry name" value="Malonyl-Coenzyme A Acyl Carrier Protein, domain 2"/>
    <property type="match status" value="1"/>
</dbReference>
<dbReference type="InterPro" id="IPR014030">
    <property type="entry name" value="Ketoacyl_synth_N"/>
</dbReference>
<dbReference type="InterPro" id="IPR001227">
    <property type="entry name" value="Ac_transferase_dom_sf"/>
</dbReference>
<dbReference type="SMART" id="SM00829">
    <property type="entry name" value="PKS_ER"/>
    <property type="match status" value="1"/>
</dbReference>
<dbReference type="SUPFAM" id="SSF50129">
    <property type="entry name" value="GroES-like"/>
    <property type="match status" value="1"/>
</dbReference>
<dbReference type="PROSITE" id="PS50075">
    <property type="entry name" value="CARRIER"/>
    <property type="match status" value="1"/>
</dbReference>
<evidence type="ECO:0000256" key="6">
    <source>
        <dbReference type="ARBA" id="ARBA00023268"/>
    </source>
</evidence>
<name>A0A3N2Q303_SODAK</name>
<dbReference type="OrthoDB" id="329835at2759"/>
<dbReference type="InterPro" id="IPR014031">
    <property type="entry name" value="Ketoacyl_synth_C"/>
</dbReference>
<organism evidence="12 13">
    <name type="scientific">Sodiomyces alkalinus (strain CBS 110278 / VKM F-3762 / F11)</name>
    <name type="common">Alkaliphilic filamentous fungus</name>
    <dbReference type="NCBI Taxonomy" id="1314773"/>
    <lineage>
        <taxon>Eukaryota</taxon>
        <taxon>Fungi</taxon>
        <taxon>Dikarya</taxon>
        <taxon>Ascomycota</taxon>
        <taxon>Pezizomycotina</taxon>
        <taxon>Sordariomycetes</taxon>
        <taxon>Hypocreomycetidae</taxon>
        <taxon>Glomerellales</taxon>
        <taxon>Plectosphaerellaceae</taxon>
        <taxon>Sodiomyces</taxon>
    </lineage>
</organism>
<dbReference type="InterPro" id="IPR006162">
    <property type="entry name" value="Ppantetheine_attach_site"/>
</dbReference>
<accession>A0A3N2Q303</accession>
<evidence type="ECO:0000313" key="12">
    <source>
        <dbReference type="EMBL" id="ROT41106.1"/>
    </source>
</evidence>
<dbReference type="Pfam" id="PF00698">
    <property type="entry name" value="Acyl_transf_1"/>
    <property type="match status" value="1"/>
</dbReference>
<dbReference type="InterPro" id="IPR036291">
    <property type="entry name" value="NAD(P)-bd_dom_sf"/>
</dbReference>
<evidence type="ECO:0000256" key="7">
    <source>
        <dbReference type="ARBA" id="ARBA00023315"/>
    </source>
</evidence>
<gene>
    <name evidence="12" type="ORF">SODALDRAFT_291632</name>
</gene>
<dbReference type="InterPro" id="IPR032821">
    <property type="entry name" value="PKS_assoc"/>
</dbReference>
<dbReference type="Proteomes" id="UP000272025">
    <property type="component" value="Unassembled WGS sequence"/>
</dbReference>
<dbReference type="STRING" id="1314773.A0A3N2Q303"/>
<dbReference type="InterPro" id="IPR049900">
    <property type="entry name" value="PKS_mFAS_DH"/>
</dbReference>
<keyword evidence="13" id="KW-1185">Reference proteome</keyword>
<dbReference type="GO" id="GO:0030639">
    <property type="term" value="P:polyketide biosynthetic process"/>
    <property type="evidence" value="ECO:0007669"/>
    <property type="project" value="UniProtKB-ARBA"/>
</dbReference>
<dbReference type="SUPFAM" id="SSF47336">
    <property type="entry name" value="ACP-like"/>
    <property type="match status" value="1"/>
</dbReference>
<evidence type="ECO:0000259" key="11">
    <source>
        <dbReference type="PROSITE" id="PS52019"/>
    </source>
</evidence>
<dbReference type="SUPFAM" id="SSF53335">
    <property type="entry name" value="S-adenosyl-L-methionine-dependent methyltransferases"/>
    <property type="match status" value="1"/>
</dbReference>
<dbReference type="Gene3D" id="3.40.50.720">
    <property type="entry name" value="NAD(P)-binding Rossmann-like Domain"/>
    <property type="match status" value="1"/>
</dbReference>
<dbReference type="Pfam" id="PF08240">
    <property type="entry name" value="ADH_N"/>
    <property type="match status" value="1"/>
</dbReference>
<dbReference type="InterPro" id="IPR020841">
    <property type="entry name" value="PKS_Beta-ketoAc_synthase_dom"/>
</dbReference>
<dbReference type="InterPro" id="IPR020843">
    <property type="entry name" value="ER"/>
</dbReference>
<protein>
    <submittedName>
        <fullName evidence="12">Putative polyketide synthase</fullName>
    </submittedName>
</protein>
<feature type="domain" description="PKS/mFAS DH" evidence="11">
    <location>
        <begin position="921"/>
        <end position="1245"/>
    </location>
</feature>
<dbReference type="InterPro" id="IPR013968">
    <property type="entry name" value="PKS_KR"/>
</dbReference>
<evidence type="ECO:0000256" key="4">
    <source>
        <dbReference type="ARBA" id="ARBA00022857"/>
    </source>
</evidence>
<dbReference type="CDD" id="cd05195">
    <property type="entry name" value="enoyl_red"/>
    <property type="match status" value="1"/>
</dbReference>
<dbReference type="Pfam" id="PF08659">
    <property type="entry name" value="KR"/>
    <property type="match status" value="1"/>
</dbReference>
<dbReference type="Pfam" id="PF23114">
    <property type="entry name" value="NAD-bd_HRPKS_sdrA"/>
    <property type="match status" value="1"/>
</dbReference>
<dbReference type="PROSITE" id="PS52019">
    <property type="entry name" value="PKS_MFAS_DH"/>
    <property type="match status" value="1"/>
</dbReference>
<keyword evidence="3" id="KW-0808">Transferase</keyword>
<proteinExistence type="predicted"/>